<accession>A0ABS7THP8</accession>
<dbReference type="PANTHER" id="PTHR35519:SF2">
    <property type="entry name" value="PH DOMAIN PROTEIN"/>
    <property type="match status" value="1"/>
</dbReference>
<reference evidence="2" key="1">
    <citation type="submission" date="2021-08" db="EMBL/GenBank/DDBJ databases">
        <authorList>
            <person name="Stevens D.C."/>
        </authorList>
    </citation>
    <scope>NUCLEOTIDE SEQUENCE</scope>
    <source>
        <strain evidence="2">DSM 53165</strain>
    </source>
</reference>
<proteinExistence type="predicted"/>
<gene>
    <name evidence="2" type="ORF">K7C98_00700</name>
</gene>
<keyword evidence="3" id="KW-1185">Reference proteome</keyword>
<sequence length="159" mass="16663">MPAERPSSPRAPDDVRQVATWLDSAVRVPGTEWRFGIDPLLGLAPGLGDTIGAVLSGWIVVRAAGLGASPATLARMTGNVLLDALVGAVPVLGDIFDFGFKANRRNLDLLEGHLRDPARRRDVDRRLVVAAAVAAVLVPVGLAALVGWLVFAAFRAAGL</sequence>
<dbReference type="RefSeq" id="WP_224189520.1">
    <property type="nucleotide sequence ID" value="NZ_JAIRAU010000001.1"/>
</dbReference>
<dbReference type="PANTHER" id="PTHR35519">
    <property type="entry name" value="MEMBRANE PROTEINS"/>
    <property type="match status" value="1"/>
</dbReference>
<dbReference type="EMBL" id="JAIRAU010000001">
    <property type="protein sequence ID" value="MBZ5707757.1"/>
    <property type="molecule type" value="Genomic_DNA"/>
</dbReference>
<dbReference type="Pfam" id="PF13430">
    <property type="entry name" value="DUF4112"/>
    <property type="match status" value="1"/>
</dbReference>
<evidence type="ECO:0000313" key="3">
    <source>
        <dbReference type="Proteomes" id="UP001139031"/>
    </source>
</evidence>
<keyword evidence="1" id="KW-0472">Membrane</keyword>
<feature type="transmembrane region" description="Helical" evidence="1">
    <location>
        <begin position="127"/>
        <end position="154"/>
    </location>
</feature>
<name>A0ABS7THP8_9BACT</name>
<evidence type="ECO:0000313" key="2">
    <source>
        <dbReference type="EMBL" id="MBZ5707757.1"/>
    </source>
</evidence>
<keyword evidence="1" id="KW-0812">Transmembrane</keyword>
<evidence type="ECO:0000256" key="1">
    <source>
        <dbReference type="SAM" id="Phobius"/>
    </source>
</evidence>
<dbReference type="Proteomes" id="UP001139031">
    <property type="component" value="Unassembled WGS sequence"/>
</dbReference>
<dbReference type="InterPro" id="IPR025187">
    <property type="entry name" value="DUF4112"/>
</dbReference>
<protein>
    <submittedName>
        <fullName evidence="2">DUF4112 domain-containing protein</fullName>
    </submittedName>
</protein>
<comment type="caution">
    <text evidence="2">The sequence shown here is derived from an EMBL/GenBank/DDBJ whole genome shotgun (WGS) entry which is preliminary data.</text>
</comment>
<organism evidence="2 3">
    <name type="scientific">Nannocystis pusilla</name>
    <dbReference type="NCBI Taxonomy" id="889268"/>
    <lineage>
        <taxon>Bacteria</taxon>
        <taxon>Pseudomonadati</taxon>
        <taxon>Myxococcota</taxon>
        <taxon>Polyangia</taxon>
        <taxon>Nannocystales</taxon>
        <taxon>Nannocystaceae</taxon>
        <taxon>Nannocystis</taxon>
    </lineage>
</organism>
<keyword evidence="1" id="KW-1133">Transmembrane helix</keyword>